<comment type="caution">
    <text evidence="1">The sequence shown here is derived from an EMBL/GenBank/DDBJ whole genome shotgun (WGS) entry which is preliminary data.</text>
</comment>
<organism evidence="1 2">
    <name type="scientific">Pipistrellus kuhlii</name>
    <name type="common">Kuhl's pipistrelle</name>
    <dbReference type="NCBI Taxonomy" id="59472"/>
    <lineage>
        <taxon>Eukaryota</taxon>
        <taxon>Metazoa</taxon>
        <taxon>Chordata</taxon>
        <taxon>Craniata</taxon>
        <taxon>Vertebrata</taxon>
        <taxon>Euteleostomi</taxon>
        <taxon>Mammalia</taxon>
        <taxon>Eutheria</taxon>
        <taxon>Laurasiatheria</taxon>
        <taxon>Chiroptera</taxon>
        <taxon>Yangochiroptera</taxon>
        <taxon>Vespertilionidae</taxon>
        <taxon>Pipistrellus</taxon>
    </lineage>
</organism>
<protein>
    <submittedName>
        <fullName evidence="1">Kinectin 1</fullName>
    </submittedName>
</protein>
<dbReference type="EMBL" id="JACAGB010000001">
    <property type="protein sequence ID" value="KAF6392358.1"/>
    <property type="molecule type" value="Genomic_DNA"/>
</dbReference>
<keyword evidence="2" id="KW-1185">Reference proteome</keyword>
<dbReference type="AlphaFoldDB" id="A0A7J8B0X4"/>
<gene>
    <name evidence="1" type="ORF">mPipKuh1_007396</name>
</gene>
<name>A0A7J8B0X4_PIPKU</name>
<proteinExistence type="predicted"/>
<reference evidence="1 2" key="1">
    <citation type="journal article" date="2020" name="Nature">
        <title>Six reference-quality genomes reveal evolution of bat adaptations.</title>
        <authorList>
            <person name="Jebb D."/>
            <person name="Huang Z."/>
            <person name="Pippel M."/>
            <person name="Hughes G.M."/>
            <person name="Lavrichenko K."/>
            <person name="Devanna P."/>
            <person name="Winkler S."/>
            <person name="Jermiin L.S."/>
            <person name="Skirmuntt E.C."/>
            <person name="Katzourakis A."/>
            <person name="Burkitt-Gray L."/>
            <person name="Ray D.A."/>
            <person name="Sullivan K.A.M."/>
            <person name="Roscito J.G."/>
            <person name="Kirilenko B.M."/>
            <person name="Davalos L.M."/>
            <person name="Corthals A.P."/>
            <person name="Power M.L."/>
            <person name="Jones G."/>
            <person name="Ransome R.D."/>
            <person name="Dechmann D.K.N."/>
            <person name="Locatelli A.G."/>
            <person name="Puechmaille S.J."/>
            <person name="Fedrigo O."/>
            <person name="Jarvis E.D."/>
            <person name="Hiller M."/>
            <person name="Vernes S.C."/>
            <person name="Myers E.W."/>
            <person name="Teeling E.C."/>
        </authorList>
    </citation>
    <scope>NUCLEOTIDE SEQUENCE [LARGE SCALE GENOMIC DNA]</scope>
    <source>
        <strain evidence="1">MPipKuh1</strain>
        <tissue evidence="1">Flight muscle</tissue>
    </source>
</reference>
<dbReference type="Proteomes" id="UP000558488">
    <property type="component" value="Unassembled WGS sequence"/>
</dbReference>
<evidence type="ECO:0000313" key="2">
    <source>
        <dbReference type="Proteomes" id="UP000558488"/>
    </source>
</evidence>
<accession>A0A7J8B0X4</accession>
<sequence>MKKMERSSLWKSFWKLNFSKLLIRRKLFSYLSLLKFRSFRTY</sequence>
<evidence type="ECO:0000313" key="1">
    <source>
        <dbReference type="EMBL" id="KAF6392358.1"/>
    </source>
</evidence>